<sequence length="113" mass="12881">MEIQARARLAAAPRRAPAATPEPNTYRDSKEGPVLVVMVDADRKIAGVFNPTWQTGWGYVKFADLGILLYEEKVDKAVPNNLKSIYREMKAEAVKQQKMWSKVPEDQRYKSKK</sequence>
<proteinExistence type="predicted"/>
<dbReference type="EMBL" id="MN094788">
    <property type="protein sequence ID" value="QDH83612.1"/>
    <property type="molecule type" value="Genomic_DNA"/>
</dbReference>
<feature type="region of interest" description="Disordered" evidence="1">
    <location>
        <begin position="9"/>
        <end position="29"/>
    </location>
</feature>
<dbReference type="Proteomes" id="UP000320799">
    <property type="component" value="Segment"/>
</dbReference>
<evidence type="ECO:0000256" key="1">
    <source>
        <dbReference type="SAM" id="MobiDB-lite"/>
    </source>
</evidence>
<dbReference type="RefSeq" id="YP_009903811.1">
    <property type="nucleotide sequence ID" value="NC_049849.1"/>
</dbReference>
<evidence type="ECO:0000313" key="3">
    <source>
        <dbReference type="Proteomes" id="UP000320799"/>
    </source>
</evidence>
<keyword evidence="3" id="KW-1185">Reference proteome</keyword>
<protein>
    <submittedName>
        <fullName evidence="2">Uncharacterized protein</fullName>
    </submittedName>
</protein>
<evidence type="ECO:0000313" key="2">
    <source>
        <dbReference type="EMBL" id="QDH83612.1"/>
    </source>
</evidence>
<dbReference type="KEGG" id="vg:56136087"/>
<reference evidence="2 3" key="1">
    <citation type="submission" date="2019-06" db="EMBL/GenBank/DDBJ databases">
        <authorList>
            <person name="Kincaid V.D."/>
            <person name="Fuller A."/>
            <person name="Hodges K."/>
            <person name="Bansal M."/>
            <person name="Essig J."/>
            <person name="Johnson A."/>
        </authorList>
    </citation>
    <scope>NUCLEOTIDE SEQUENCE [LARGE SCALE GENOMIC DNA]</scope>
</reference>
<dbReference type="GeneID" id="56136087"/>
<feature type="compositionally biased region" description="Low complexity" evidence="1">
    <location>
        <begin position="9"/>
        <end position="23"/>
    </location>
</feature>
<accession>A0A514CT19</accession>
<organism evidence="2 3">
    <name type="scientific">Achromobacter phage Motura</name>
    <dbReference type="NCBI Taxonomy" id="2591403"/>
    <lineage>
        <taxon>Viruses</taxon>
        <taxon>Duplodnaviria</taxon>
        <taxon>Heunggongvirae</taxon>
        <taxon>Uroviricota</taxon>
        <taxon>Caudoviricetes</taxon>
        <taxon>Moturavirus</taxon>
        <taxon>Moturavirus motura</taxon>
    </lineage>
</organism>
<name>A0A514CT19_9CAUD</name>